<feature type="compositionally biased region" description="Low complexity" evidence="1">
    <location>
        <begin position="155"/>
        <end position="182"/>
    </location>
</feature>
<evidence type="ECO:0000313" key="3">
    <source>
        <dbReference type="Proteomes" id="UP001372338"/>
    </source>
</evidence>
<evidence type="ECO:0000256" key="1">
    <source>
        <dbReference type="SAM" id="MobiDB-lite"/>
    </source>
</evidence>
<comment type="caution">
    <text evidence="2">The sequence shown here is derived from an EMBL/GenBank/DDBJ whole genome shotgun (WGS) entry which is preliminary data.</text>
</comment>
<dbReference type="EMBL" id="JAYWIO010000002">
    <property type="protein sequence ID" value="KAK7282351.1"/>
    <property type="molecule type" value="Genomic_DNA"/>
</dbReference>
<sequence length="206" mass="21659">MNPSEFHSAGGGGTPPPSPSKKPRRTAPSPPSPSKLTKESQNIKDLVQHYIPGKPLDDIPAGTVDVSPTAARRASIEKMTGMVTSGVEVGPFPGIITPPPTNLPLAAPQGFFPPMTEMAPFSTEFLSACRFLPVPTSPPPTVPARFIPPVTEMGPFSTELLSGSSSSLPSASDSVSSSAMVSSPPPQSPPASPTEEEQREWFKHFF</sequence>
<dbReference type="AlphaFoldDB" id="A0AAN9FWF0"/>
<keyword evidence="3" id="KW-1185">Reference proteome</keyword>
<feature type="region of interest" description="Disordered" evidence="1">
    <location>
        <begin position="153"/>
        <end position="206"/>
    </location>
</feature>
<evidence type="ECO:0000313" key="2">
    <source>
        <dbReference type="EMBL" id="KAK7282351.1"/>
    </source>
</evidence>
<dbReference type="Proteomes" id="UP001372338">
    <property type="component" value="Unassembled WGS sequence"/>
</dbReference>
<organism evidence="2 3">
    <name type="scientific">Crotalaria pallida</name>
    <name type="common">Smooth rattlebox</name>
    <name type="synonym">Crotalaria striata</name>
    <dbReference type="NCBI Taxonomy" id="3830"/>
    <lineage>
        <taxon>Eukaryota</taxon>
        <taxon>Viridiplantae</taxon>
        <taxon>Streptophyta</taxon>
        <taxon>Embryophyta</taxon>
        <taxon>Tracheophyta</taxon>
        <taxon>Spermatophyta</taxon>
        <taxon>Magnoliopsida</taxon>
        <taxon>eudicotyledons</taxon>
        <taxon>Gunneridae</taxon>
        <taxon>Pentapetalae</taxon>
        <taxon>rosids</taxon>
        <taxon>fabids</taxon>
        <taxon>Fabales</taxon>
        <taxon>Fabaceae</taxon>
        <taxon>Papilionoideae</taxon>
        <taxon>50 kb inversion clade</taxon>
        <taxon>genistoids sensu lato</taxon>
        <taxon>core genistoids</taxon>
        <taxon>Crotalarieae</taxon>
        <taxon>Crotalaria</taxon>
    </lineage>
</organism>
<name>A0AAN9FWF0_CROPI</name>
<feature type="region of interest" description="Disordered" evidence="1">
    <location>
        <begin position="1"/>
        <end position="41"/>
    </location>
</feature>
<accession>A0AAN9FWF0</accession>
<feature type="compositionally biased region" description="Pro residues" evidence="1">
    <location>
        <begin position="183"/>
        <end position="192"/>
    </location>
</feature>
<protein>
    <submittedName>
        <fullName evidence="2">Uncharacterized protein</fullName>
    </submittedName>
</protein>
<reference evidence="2 3" key="1">
    <citation type="submission" date="2024-01" db="EMBL/GenBank/DDBJ databases">
        <title>The genomes of 5 underutilized Papilionoideae crops provide insights into root nodulation and disease resistanc.</title>
        <authorList>
            <person name="Yuan L."/>
        </authorList>
    </citation>
    <scope>NUCLEOTIDE SEQUENCE [LARGE SCALE GENOMIC DNA]</scope>
    <source>
        <strain evidence="2">ZHUSHIDOU_FW_LH</strain>
        <tissue evidence="2">Leaf</tissue>
    </source>
</reference>
<proteinExistence type="predicted"/>
<gene>
    <name evidence="2" type="ORF">RIF29_11042</name>
</gene>